<comment type="caution">
    <text evidence="7">The sequence shown here is derived from an EMBL/GenBank/DDBJ whole genome shotgun (WGS) entry which is preliminary data.</text>
</comment>
<dbReference type="GO" id="GO:0005737">
    <property type="term" value="C:cytoplasm"/>
    <property type="evidence" value="ECO:0007669"/>
    <property type="project" value="TreeGrafter"/>
</dbReference>
<dbReference type="GO" id="GO:0004438">
    <property type="term" value="F:phosphatidylinositol-3-phosphate phosphatase activity"/>
    <property type="evidence" value="ECO:0007669"/>
    <property type="project" value="TreeGrafter"/>
</dbReference>
<organism evidence="7">
    <name type="scientific">Dermatophagoides farinae</name>
    <name type="common">American house dust mite</name>
    <dbReference type="NCBI Taxonomy" id="6954"/>
    <lineage>
        <taxon>Eukaryota</taxon>
        <taxon>Metazoa</taxon>
        <taxon>Ecdysozoa</taxon>
        <taxon>Arthropoda</taxon>
        <taxon>Chelicerata</taxon>
        <taxon>Arachnida</taxon>
        <taxon>Acari</taxon>
        <taxon>Acariformes</taxon>
        <taxon>Sarcoptiformes</taxon>
        <taxon>Astigmata</taxon>
        <taxon>Psoroptidia</taxon>
        <taxon>Analgoidea</taxon>
        <taxon>Pyroglyphidae</taxon>
        <taxon>Dermatophagoidinae</taxon>
        <taxon>Dermatophagoides</taxon>
    </lineage>
</organism>
<feature type="compositionally biased region" description="Acidic residues" evidence="5">
    <location>
        <begin position="652"/>
        <end position="666"/>
    </location>
</feature>
<dbReference type="EMBL" id="SDOV01000008">
    <property type="protein sequence ID" value="KAH7637589.1"/>
    <property type="molecule type" value="Genomic_DNA"/>
</dbReference>
<accession>A0A9D4NSB6</accession>
<evidence type="ECO:0000256" key="1">
    <source>
        <dbReference type="ARBA" id="ARBA00007471"/>
    </source>
</evidence>
<sequence length="1216" mass="139748">MVNLIMYQIRKKHPNQFLTFELNNNFHHNIYFEMNQSSSLLPNGSGINNNDKESIKIAEMKIEQSQQREDISVETTDNNVVTVVDGCLCEKSSPSIIDNGDVKQDQQQLITDNYELNDRNLDATTTTTSTTISDTASESSSSNNSDDNHDVNHHNHMAGIIMCNNRNQNENETNKIDHDHLIDNNNGDKGQQQPSTMIQSTANHHHHQIAQQQQVPFPLLAGESLQHHETTNDYQIFLTNYRFFVKNIIIQHKRSSIMIPSSPQQQHLQTTTPSTITMNGGTTAVCFQNGINGHVTIKNNNNNKSHLNNNNNNNQLNYLQQQNDHRTNYHQHSNDQRQEFFIPINNIDWIEIRDIYFLTIYTKYIESFVLTFDNQESIQQWHKRLCDIQQIDINKLFCFQFYRELAIGIDNNHHNNHIINNKFINLFSNNQDVIEKLYRQSNHLIHFEFKRMNFKNNDDNDNDQQQQQSWRICDLNKDFKFCNSYPEYFIVPADITDKELEYIANFRYSRRIPVVVWRNRHNGCVIMRSSQPVVGWFFGRCNQDEKMLQKVLKICQRDTQYNYYGGGGGGDNLMMTTTKLTNGGNMINSNGTTTPALYNGNGNHMDHNQSIKMNGGGGGDGFKLLSNGGSTTTTTATKQQQTNHSTVVDQDSSNDDDNDDDDDDDQSNNNKLLILDARSYTAAFANRALGGGCECPEYYTNCDIQFMGLNNIHGIRKSFYNLRYICESSQIDQSNWYTLLDNTKWLHNLASLLKAAVVVVDAITIQERPVLVHCSDGWDRTPQVIALAELMLDPFYRTIDGFKILIEKEWLQYGHKFADRCRSSTLNIDPNERCPVFLQWVDCVHQLVKQFPREFEFNVFYLMKLVYHSYSCLFGTFTCNTVQERRSYQVYEKTISLWSYFEMNRANFINYLYLPTLEVLRPSCRVKDIIFWNEIYVPVSNNGTDVTNMAISSCNGICNHHGTASTAAVVSLATNRSTMLLLPMQIMNNLIVNMKLNVNHNLNSQPPPSTNYNDRNLPSSIKHFTDTTISSSSVTILNRHLSDTCLFKRSNQIFNNYALATTPYMTNGLMITDNRINCDNNDDMDEMSKHQPPIMNGLANNNNNINKHPNMMMRMVNDNGYDIEDCHLLSSTLSSSQNKPTTYVNCNGSSKTMMNHQPNNLSTTTTSTDSNLSTIFDIDGQIIGHNNNSRLQLQQLINYHKNMIKRLTSQLNFKKS</sequence>
<proteinExistence type="inferred from homology"/>
<dbReference type="Proteomes" id="UP000828236">
    <property type="component" value="Unassembled WGS sequence"/>
</dbReference>
<evidence type="ECO:0000256" key="2">
    <source>
        <dbReference type="ARBA" id="ARBA00023098"/>
    </source>
</evidence>
<dbReference type="InterPro" id="IPR029021">
    <property type="entry name" value="Prot-tyrosine_phosphatase-like"/>
</dbReference>
<dbReference type="GO" id="GO:0010506">
    <property type="term" value="P:regulation of autophagy"/>
    <property type="evidence" value="ECO:0007669"/>
    <property type="project" value="TreeGrafter"/>
</dbReference>
<feature type="binding site" evidence="4">
    <location>
        <begin position="774"/>
        <end position="780"/>
    </location>
    <ligand>
        <name>substrate</name>
    </ligand>
</feature>
<dbReference type="PROSITE" id="PS00383">
    <property type="entry name" value="TYR_PHOSPHATASE_1"/>
    <property type="match status" value="1"/>
</dbReference>
<dbReference type="SMART" id="SM00404">
    <property type="entry name" value="PTPc_motif"/>
    <property type="match status" value="1"/>
</dbReference>
<dbReference type="InterPro" id="IPR010569">
    <property type="entry name" value="Myotubularin-like_Pase_dom"/>
</dbReference>
<reference evidence="7" key="1">
    <citation type="submission" date="2020-06" db="EMBL/GenBank/DDBJ databases">
        <authorList>
            <person name="Ji K."/>
            <person name="Li J."/>
        </authorList>
    </citation>
    <scope>NUCLEOTIDE SEQUENCE</scope>
    <source>
        <strain evidence="7">JKM2019</strain>
        <tissue evidence="7">Whole body</tissue>
    </source>
</reference>
<keyword evidence="2" id="KW-0443">Lipid metabolism</keyword>
<feature type="domain" description="Myotubularin phosphatase" evidence="6">
    <location>
        <begin position="439"/>
        <end position="936"/>
    </location>
</feature>
<evidence type="ECO:0000256" key="3">
    <source>
        <dbReference type="PIRSR" id="PIRSR630564-1"/>
    </source>
</evidence>
<feature type="region of interest" description="Disordered" evidence="5">
    <location>
        <begin position="121"/>
        <end position="153"/>
    </location>
</feature>
<dbReference type="InterPro" id="IPR016130">
    <property type="entry name" value="Tyr_Pase_AS"/>
</dbReference>
<evidence type="ECO:0000256" key="5">
    <source>
        <dbReference type="SAM" id="MobiDB-lite"/>
    </source>
</evidence>
<dbReference type="AlphaFoldDB" id="A0A9D4NSB6"/>
<dbReference type="GO" id="GO:0046856">
    <property type="term" value="P:phosphatidylinositol dephosphorylation"/>
    <property type="evidence" value="ECO:0007669"/>
    <property type="project" value="TreeGrafter"/>
</dbReference>
<comment type="similarity">
    <text evidence="1">Belongs to the protein-tyrosine phosphatase family. Non-receptor class myotubularin subfamily.</text>
</comment>
<dbReference type="GO" id="GO:0019903">
    <property type="term" value="F:protein phosphatase binding"/>
    <property type="evidence" value="ECO:0007669"/>
    <property type="project" value="TreeGrafter"/>
</dbReference>
<dbReference type="InterPro" id="IPR003595">
    <property type="entry name" value="Tyr_Pase_cat"/>
</dbReference>
<protein>
    <submittedName>
        <fullName evidence="7">Myotubularin-like protein</fullName>
    </submittedName>
</protein>
<feature type="compositionally biased region" description="Low complexity" evidence="5">
    <location>
        <begin position="124"/>
        <end position="145"/>
    </location>
</feature>
<evidence type="ECO:0000256" key="4">
    <source>
        <dbReference type="PIRSR" id="PIRSR630564-2"/>
    </source>
</evidence>
<evidence type="ECO:0000259" key="6">
    <source>
        <dbReference type="PROSITE" id="PS51339"/>
    </source>
</evidence>
<feature type="binding site" evidence="4">
    <location>
        <begin position="711"/>
        <end position="712"/>
    </location>
    <ligand>
        <name>substrate</name>
    </ligand>
</feature>
<feature type="active site" description="Phosphocysteine intermediate" evidence="3">
    <location>
        <position position="774"/>
    </location>
</feature>
<dbReference type="GO" id="GO:0052629">
    <property type="term" value="F:phosphatidylinositol-3,5-bisphosphate 3-phosphatase activity"/>
    <property type="evidence" value="ECO:0007669"/>
    <property type="project" value="TreeGrafter"/>
</dbReference>
<dbReference type="PROSITE" id="PS51339">
    <property type="entry name" value="PPASE_MYOTUBULARIN"/>
    <property type="match status" value="1"/>
</dbReference>
<evidence type="ECO:0000313" key="7">
    <source>
        <dbReference type="EMBL" id="KAH7637589.1"/>
    </source>
</evidence>
<gene>
    <name evidence="7" type="ORF">HUG17_8693</name>
</gene>
<name>A0A9D4NSB6_DERFA</name>
<dbReference type="Pfam" id="PF06602">
    <property type="entry name" value="Myotub-related"/>
    <property type="match status" value="1"/>
</dbReference>
<dbReference type="InterPro" id="IPR030564">
    <property type="entry name" value="Myotubularin"/>
</dbReference>
<feature type="compositionally biased region" description="Low complexity" evidence="5">
    <location>
        <begin position="622"/>
        <end position="642"/>
    </location>
</feature>
<dbReference type="SUPFAM" id="SSF52799">
    <property type="entry name" value="(Phosphotyrosine protein) phosphatases II"/>
    <property type="match status" value="1"/>
</dbReference>
<dbReference type="PANTHER" id="PTHR10807:SF75">
    <property type="entry name" value="PHOSPHATIDYLINOSITOL-3-PHOSPHATE PHOSPHATASE"/>
    <property type="match status" value="1"/>
</dbReference>
<reference evidence="7" key="2">
    <citation type="journal article" date="2021" name="World Allergy Organ. J.">
        <title>Chromosome-level assembly of Dermatophagoides farinae genome and transcriptome reveals two novel allergens Der f 37 and Der f 39.</title>
        <authorList>
            <person name="Chen J."/>
            <person name="Cai Z."/>
            <person name="Fan D."/>
            <person name="Hu J."/>
            <person name="Hou Y."/>
            <person name="He Y."/>
            <person name="Zhang Z."/>
            <person name="Zhao Z."/>
            <person name="Gao P."/>
            <person name="Hu W."/>
            <person name="Sun J."/>
            <person name="Li J."/>
            <person name="Ji K."/>
        </authorList>
    </citation>
    <scope>NUCLEOTIDE SEQUENCE</scope>
    <source>
        <strain evidence="7">JKM2019</strain>
    </source>
</reference>
<dbReference type="GO" id="GO:0016020">
    <property type="term" value="C:membrane"/>
    <property type="evidence" value="ECO:0007669"/>
    <property type="project" value="TreeGrafter"/>
</dbReference>
<feature type="region of interest" description="Disordered" evidence="5">
    <location>
        <begin position="622"/>
        <end position="669"/>
    </location>
</feature>
<dbReference type="PANTHER" id="PTHR10807">
    <property type="entry name" value="MYOTUBULARIN-RELATED"/>
    <property type="match status" value="1"/>
</dbReference>